<evidence type="ECO:0000313" key="2">
    <source>
        <dbReference type="Proteomes" id="UP000270046"/>
    </source>
</evidence>
<gene>
    <name evidence="1" type="ORF">HYN43_003220</name>
</gene>
<dbReference type="AlphaFoldDB" id="A0A494VHU7"/>
<proteinExistence type="predicted"/>
<keyword evidence="2" id="KW-1185">Reference proteome</keyword>
<protein>
    <submittedName>
        <fullName evidence="1">Uncharacterized protein</fullName>
    </submittedName>
</protein>
<dbReference type="EMBL" id="CP032869">
    <property type="protein sequence ID" value="AYL94367.1"/>
    <property type="molecule type" value="Genomic_DNA"/>
</dbReference>
<sequence>MTNMGEDLQETYIYDLLNAQQISGDTCISCVLRQAPLIKLFGNYKCLTKDQLDEVTDLSLDLENFGNILSRSFTS</sequence>
<evidence type="ECO:0000313" key="1">
    <source>
        <dbReference type="EMBL" id="AYL94367.1"/>
    </source>
</evidence>
<dbReference type="Proteomes" id="UP000270046">
    <property type="component" value="Chromosome"/>
</dbReference>
<dbReference type="KEGG" id="muh:HYN43_003220"/>
<reference evidence="1 2" key="1">
    <citation type="submission" date="2018-10" db="EMBL/GenBank/DDBJ databases">
        <title>Genome sequencing of Mucilaginibacter sp. HYN0043.</title>
        <authorList>
            <person name="Kim M."/>
            <person name="Yi H."/>
        </authorList>
    </citation>
    <scope>NUCLEOTIDE SEQUENCE [LARGE SCALE GENOMIC DNA]</scope>
    <source>
        <strain evidence="1 2">HYN0043</strain>
    </source>
</reference>
<accession>A0A494VHU7</accession>
<name>A0A494VHU7_9SPHI</name>
<organism evidence="1 2">
    <name type="scientific">Mucilaginibacter celer</name>
    <dbReference type="NCBI Taxonomy" id="2305508"/>
    <lineage>
        <taxon>Bacteria</taxon>
        <taxon>Pseudomonadati</taxon>
        <taxon>Bacteroidota</taxon>
        <taxon>Sphingobacteriia</taxon>
        <taxon>Sphingobacteriales</taxon>
        <taxon>Sphingobacteriaceae</taxon>
        <taxon>Mucilaginibacter</taxon>
    </lineage>
</organism>